<evidence type="ECO:0000313" key="1">
    <source>
        <dbReference type="EMBL" id="TCC57507.1"/>
    </source>
</evidence>
<dbReference type="PANTHER" id="PTHR43649:SF16">
    <property type="entry name" value="SUGAR-BINDING LIPOPROTEIN"/>
    <property type="match status" value="1"/>
</dbReference>
<organism evidence="1 2">
    <name type="scientific">Kribbella pittospori</name>
    <dbReference type="NCBI Taxonomy" id="722689"/>
    <lineage>
        <taxon>Bacteria</taxon>
        <taxon>Bacillati</taxon>
        <taxon>Actinomycetota</taxon>
        <taxon>Actinomycetes</taxon>
        <taxon>Propionibacteriales</taxon>
        <taxon>Kribbellaceae</taxon>
        <taxon>Kribbella</taxon>
    </lineage>
</organism>
<dbReference type="SUPFAM" id="SSF53850">
    <property type="entry name" value="Periplasmic binding protein-like II"/>
    <property type="match status" value="1"/>
</dbReference>
<dbReference type="Pfam" id="PF01547">
    <property type="entry name" value="SBP_bac_1"/>
    <property type="match status" value="1"/>
</dbReference>
<dbReference type="AlphaFoldDB" id="A0A4R0KDF7"/>
<keyword evidence="2" id="KW-1185">Reference proteome</keyword>
<gene>
    <name evidence="1" type="ORF">E0H73_29440</name>
</gene>
<protein>
    <submittedName>
        <fullName evidence="1">Extracellular solute-binding protein</fullName>
    </submittedName>
</protein>
<dbReference type="Gene3D" id="3.40.190.10">
    <property type="entry name" value="Periplasmic binding protein-like II"/>
    <property type="match status" value="1"/>
</dbReference>
<dbReference type="PANTHER" id="PTHR43649">
    <property type="entry name" value="ARABINOSE-BINDING PROTEIN-RELATED"/>
    <property type="match status" value="1"/>
</dbReference>
<dbReference type="InterPro" id="IPR050490">
    <property type="entry name" value="Bact_solute-bd_prot1"/>
</dbReference>
<reference evidence="1 2" key="1">
    <citation type="submission" date="2019-02" db="EMBL/GenBank/DDBJ databases">
        <title>Kribbella capetownensis sp. nov. and Kribbella speibonae sp. nov., isolated from soil.</title>
        <authorList>
            <person name="Curtis S.M."/>
            <person name="Norton I."/>
            <person name="Everest G.J."/>
            <person name="Meyers P.R."/>
        </authorList>
    </citation>
    <scope>NUCLEOTIDE SEQUENCE [LARGE SCALE GENOMIC DNA]</scope>
    <source>
        <strain evidence="1 2">NRRL B-24813</strain>
    </source>
</reference>
<name>A0A4R0KDF7_9ACTN</name>
<dbReference type="OrthoDB" id="2644341at2"/>
<dbReference type="InterPro" id="IPR006059">
    <property type="entry name" value="SBP"/>
</dbReference>
<accession>A0A4R0KDF7</accession>
<dbReference type="Proteomes" id="UP000291144">
    <property type="component" value="Unassembled WGS sequence"/>
</dbReference>
<dbReference type="EMBL" id="SJKB01000010">
    <property type="protein sequence ID" value="TCC57507.1"/>
    <property type="molecule type" value="Genomic_DNA"/>
</dbReference>
<comment type="caution">
    <text evidence="1">The sequence shown here is derived from an EMBL/GenBank/DDBJ whole genome shotgun (WGS) entry which is preliminary data.</text>
</comment>
<sequence length="488" mass="52152">MGERHRHRQDHHLVPPGNVHQLAEGVTVQTTRRRTGTVAALVITTCLAATACSSSGSGSAADSGDGTVTITVGQKPTPDQAAALKTWTDRVAEFEKANPNIKIEGSEYGYDVQTFQADLAAGTLPTVVAIPYTDVQGLIERKQLADITDVVKASPIGSKINPEVLKTVQDSSGKVFGLPVQAYTMSLNYNRALFKQAGLDPDKPPATWAEVRTDAKAIADKTGKAGYSMMTTGNTGGWVLTAMTYTYGGTIEKVDGGKASAAFNDAPMKNALTALQEMRWTDNSMGSNFLFNQKQLLQEFAGGKVGMYIGAPGDYRDEVTTMGGKGEDIGVAPLPLDSPDGGTLTGGAVQMFNPKASKAQVEAAVKWAEFFWLEKFTDQDHAVTDAKTANADKVYSVGLPMLWLFDDASQQQYNSWIKPYVNTVQANFTPYTSKAASLKLMIEPPVAGQKVYASLDSVVQTVLTKKDTDIGKLLGDSSKTVDGLLTNP</sequence>
<proteinExistence type="predicted"/>
<evidence type="ECO:0000313" key="2">
    <source>
        <dbReference type="Proteomes" id="UP000291144"/>
    </source>
</evidence>